<sequence>MLRRTSFLLAALVLLPAAGLAQSADSPATDMNAPEAEVWLPTLLTDTPQQGFELAVGMARRAVKTAQPDVEVLKSLRPGYATDAGSLIDVSGVAATWFATIAAANDYWRE</sequence>
<dbReference type="RefSeq" id="WP_090617583.1">
    <property type="nucleotide sequence ID" value="NZ_CP067124.1"/>
</dbReference>
<organism evidence="2 3">
    <name type="scientific">Paracoccus alcaliphilus</name>
    <dbReference type="NCBI Taxonomy" id="34002"/>
    <lineage>
        <taxon>Bacteria</taxon>
        <taxon>Pseudomonadati</taxon>
        <taxon>Pseudomonadota</taxon>
        <taxon>Alphaproteobacteria</taxon>
        <taxon>Rhodobacterales</taxon>
        <taxon>Paracoccaceae</taxon>
        <taxon>Paracoccus</taxon>
    </lineage>
</organism>
<dbReference type="InterPro" id="IPR021111">
    <property type="entry name" value="Hexamer_Tyr-coord_heme_pr_HTHP"/>
</dbReference>
<feature type="chain" id="PRO_5011548365" evidence="1">
    <location>
        <begin position="24"/>
        <end position="110"/>
    </location>
</feature>
<proteinExistence type="predicted"/>
<dbReference type="OrthoDB" id="72286at2"/>
<dbReference type="EMBL" id="FODE01000064">
    <property type="protein sequence ID" value="SEO30579.1"/>
    <property type="molecule type" value="Genomic_DNA"/>
</dbReference>
<reference evidence="2 3" key="1">
    <citation type="submission" date="2016-10" db="EMBL/GenBank/DDBJ databases">
        <authorList>
            <person name="de Groot N.N."/>
        </authorList>
    </citation>
    <scope>NUCLEOTIDE SEQUENCE [LARGE SCALE GENOMIC DNA]</scope>
    <source>
        <strain evidence="2 3">DSM 8512</strain>
    </source>
</reference>
<dbReference type="Pfam" id="PF11534">
    <property type="entry name" value="HTHP"/>
    <property type="match status" value="1"/>
</dbReference>
<evidence type="ECO:0000256" key="1">
    <source>
        <dbReference type="SAM" id="SignalP"/>
    </source>
</evidence>
<name>A0A1H8NM35_9RHOB</name>
<dbReference type="AlphaFoldDB" id="A0A1H8NM35"/>
<keyword evidence="3" id="KW-1185">Reference proteome</keyword>
<evidence type="ECO:0000313" key="2">
    <source>
        <dbReference type="EMBL" id="SEO30579.1"/>
    </source>
</evidence>
<dbReference type="STRING" id="34002.SAMN04489859_106414"/>
<keyword evidence="1" id="KW-0732">Signal</keyword>
<accession>A0A1H8NM35</accession>
<feature type="signal peptide" evidence="1">
    <location>
        <begin position="1"/>
        <end position="23"/>
    </location>
</feature>
<dbReference type="InterPro" id="IPR038125">
    <property type="entry name" value="HTHP_sf"/>
</dbReference>
<dbReference type="Gene3D" id="6.10.80.10">
    <property type="entry name" value="Hexameric tyrosine-coordinated heme protein (HTHP)"/>
    <property type="match status" value="1"/>
</dbReference>
<gene>
    <name evidence="2" type="ORF">SAMN04489859_106414</name>
</gene>
<evidence type="ECO:0000313" key="3">
    <source>
        <dbReference type="Proteomes" id="UP000199054"/>
    </source>
</evidence>
<protein>
    <submittedName>
        <fullName evidence="2">Hexameric tyrosine-coordinated heme protein (HTHP)</fullName>
    </submittedName>
</protein>
<dbReference type="Proteomes" id="UP000199054">
    <property type="component" value="Unassembled WGS sequence"/>
</dbReference>